<protein>
    <submittedName>
        <fullName evidence="2">Uncharacterized protein</fullName>
    </submittedName>
</protein>
<keyword evidence="1" id="KW-0472">Membrane</keyword>
<gene>
    <name evidence="2" type="ORF">FHX78_112902</name>
</gene>
<evidence type="ECO:0000313" key="3">
    <source>
        <dbReference type="Proteomes" id="UP000316603"/>
    </source>
</evidence>
<sequence length="64" mass="6526">MVAPNPITVGAVVVTGLVYGVSSIMANKKSLREIPGKIADAGHWAGEKLEEGAGKLVDGAKSVH</sequence>
<dbReference type="Proteomes" id="UP000316603">
    <property type="component" value="Unassembled WGS sequence"/>
</dbReference>
<keyword evidence="3" id="KW-1185">Reference proteome</keyword>
<evidence type="ECO:0000313" key="2">
    <source>
        <dbReference type="EMBL" id="TWF85944.1"/>
    </source>
</evidence>
<dbReference type="RefSeq" id="WP_145867878.1">
    <property type="nucleotide sequence ID" value="NZ_BNCE01000001.1"/>
</dbReference>
<accession>A0A561TFQ2</accession>
<reference evidence="2 3" key="1">
    <citation type="submission" date="2019-06" db="EMBL/GenBank/DDBJ databases">
        <title>Sequencing the genomes of 1000 actinobacteria strains.</title>
        <authorList>
            <person name="Klenk H.-P."/>
        </authorList>
    </citation>
    <scope>NUCLEOTIDE SEQUENCE [LARGE SCALE GENOMIC DNA]</scope>
    <source>
        <strain evidence="2 3">DSM 41695</strain>
    </source>
</reference>
<keyword evidence="1" id="KW-1133">Transmembrane helix</keyword>
<feature type="transmembrane region" description="Helical" evidence="1">
    <location>
        <begin position="6"/>
        <end position="26"/>
    </location>
</feature>
<keyword evidence="1" id="KW-0812">Transmembrane</keyword>
<organism evidence="2 3">
    <name type="scientific">Streptomyces capillispiralis</name>
    <dbReference type="NCBI Taxonomy" id="68182"/>
    <lineage>
        <taxon>Bacteria</taxon>
        <taxon>Bacillati</taxon>
        <taxon>Actinomycetota</taxon>
        <taxon>Actinomycetes</taxon>
        <taxon>Kitasatosporales</taxon>
        <taxon>Streptomycetaceae</taxon>
        <taxon>Streptomyces</taxon>
    </lineage>
</organism>
<name>A0A561TFQ2_9ACTN</name>
<evidence type="ECO:0000256" key="1">
    <source>
        <dbReference type="SAM" id="Phobius"/>
    </source>
</evidence>
<dbReference type="EMBL" id="VIWV01000001">
    <property type="protein sequence ID" value="TWF85944.1"/>
    <property type="molecule type" value="Genomic_DNA"/>
</dbReference>
<dbReference type="AlphaFoldDB" id="A0A561TFQ2"/>
<comment type="caution">
    <text evidence="2">The sequence shown here is derived from an EMBL/GenBank/DDBJ whole genome shotgun (WGS) entry which is preliminary data.</text>
</comment>
<proteinExistence type="predicted"/>